<gene>
    <name evidence="1" type="ORF">OSB04_015497</name>
</gene>
<dbReference type="EMBL" id="JARYMX010000004">
    <property type="protein sequence ID" value="KAJ9551452.1"/>
    <property type="molecule type" value="Genomic_DNA"/>
</dbReference>
<dbReference type="InterPro" id="IPR017853">
    <property type="entry name" value="GH"/>
</dbReference>
<proteinExistence type="predicted"/>
<dbReference type="SUPFAM" id="SSF51445">
    <property type="entry name" value="(Trans)glycosidases"/>
    <property type="match status" value="1"/>
</dbReference>
<dbReference type="Proteomes" id="UP001172457">
    <property type="component" value="Chromosome 4"/>
</dbReference>
<name>A0AA38W7J6_9ASTR</name>
<protein>
    <submittedName>
        <fullName evidence="1">Uncharacterized protein</fullName>
    </submittedName>
</protein>
<sequence>MNDFHGLQTDLNRSNDFIGSLSMIRNWISKGSRWKPKPNHFSISDSISVSVFCEPNAPLAISIPSFPEEKKHRIQFESSTAMIRSDKYDIFSHFTCKCKQFTLTIDCTEVRFELGPLDYQHNVLEHVGSAIHNYISTFASTVKRNNPSSIWPQNGRSGNHENSSNFLRMADQPAYRKTFIESSIKTARLYGFQGLDLYFTTL</sequence>
<dbReference type="AlphaFoldDB" id="A0AA38W7J6"/>
<reference evidence="1" key="1">
    <citation type="submission" date="2023-03" db="EMBL/GenBank/DDBJ databases">
        <title>Chromosome-scale reference genome and RAD-based genetic map of yellow starthistle (Centaurea solstitialis) reveal putative structural variation and QTLs associated with invader traits.</title>
        <authorList>
            <person name="Reatini B."/>
            <person name="Cang F.A."/>
            <person name="Jiang Q."/>
            <person name="Mckibben M.T.W."/>
            <person name="Barker M.S."/>
            <person name="Rieseberg L.H."/>
            <person name="Dlugosch K.M."/>
        </authorList>
    </citation>
    <scope>NUCLEOTIDE SEQUENCE</scope>
    <source>
        <strain evidence="1">CAN-66</strain>
        <tissue evidence="1">Leaf</tissue>
    </source>
</reference>
<dbReference type="Gene3D" id="3.20.20.80">
    <property type="entry name" value="Glycosidases"/>
    <property type="match status" value="1"/>
</dbReference>
<evidence type="ECO:0000313" key="1">
    <source>
        <dbReference type="EMBL" id="KAJ9551452.1"/>
    </source>
</evidence>
<comment type="caution">
    <text evidence="1">The sequence shown here is derived from an EMBL/GenBank/DDBJ whole genome shotgun (WGS) entry which is preliminary data.</text>
</comment>
<keyword evidence="2" id="KW-1185">Reference proteome</keyword>
<organism evidence="1 2">
    <name type="scientific">Centaurea solstitialis</name>
    <name type="common">yellow star-thistle</name>
    <dbReference type="NCBI Taxonomy" id="347529"/>
    <lineage>
        <taxon>Eukaryota</taxon>
        <taxon>Viridiplantae</taxon>
        <taxon>Streptophyta</taxon>
        <taxon>Embryophyta</taxon>
        <taxon>Tracheophyta</taxon>
        <taxon>Spermatophyta</taxon>
        <taxon>Magnoliopsida</taxon>
        <taxon>eudicotyledons</taxon>
        <taxon>Gunneridae</taxon>
        <taxon>Pentapetalae</taxon>
        <taxon>asterids</taxon>
        <taxon>campanulids</taxon>
        <taxon>Asterales</taxon>
        <taxon>Asteraceae</taxon>
        <taxon>Carduoideae</taxon>
        <taxon>Cardueae</taxon>
        <taxon>Centaureinae</taxon>
        <taxon>Centaurea</taxon>
    </lineage>
</organism>
<evidence type="ECO:0000313" key="2">
    <source>
        <dbReference type="Proteomes" id="UP001172457"/>
    </source>
</evidence>
<accession>A0AA38W7J6</accession>